<reference evidence="5 6" key="1">
    <citation type="submission" date="2018-01" db="EMBL/GenBank/DDBJ databases">
        <title>Draft genome of the strawberry crown rot pathogen Phytophthora cactorum.</title>
        <authorList>
            <person name="Armitage A.D."/>
            <person name="Lysoe E."/>
            <person name="Nellist C.F."/>
            <person name="Harrison R.J."/>
            <person name="Brurberg M.B."/>
        </authorList>
    </citation>
    <scope>NUCLEOTIDE SEQUENCE [LARGE SCALE GENOMIC DNA]</scope>
    <source>
        <strain evidence="5 6">10300</strain>
    </source>
</reference>
<evidence type="ECO:0000259" key="4">
    <source>
        <dbReference type="Pfam" id="PF20147"/>
    </source>
</evidence>
<proteinExistence type="predicted"/>
<evidence type="ECO:0000256" key="1">
    <source>
        <dbReference type="ARBA" id="ARBA00004340"/>
    </source>
</evidence>
<name>A0A329RBS3_9STRA</name>
<feature type="domain" description="Crinkler effector protein N-terminal" evidence="4">
    <location>
        <begin position="5"/>
        <end position="73"/>
    </location>
</feature>
<sequence>MIRFDADLLKLYLARDGGTWLNSNDGDIKAVPDRVKNLMHEELLLDETAKLNDGAYFGKNFRPGDRDIHVLVELPEIPKDVLHYKRSGSTECDFLPLQSLRSALRWLFGTEQTLQTKKSV</sequence>
<organism evidence="5 6">
    <name type="scientific">Phytophthora cactorum</name>
    <dbReference type="NCBI Taxonomy" id="29920"/>
    <lineage>
        <taxon>Eukaryota</taxon>
        <taxon>Sar</taxon>
        <taxon>Stramenopiles</taxon>
        <taxon>Oomycota</taxon>
        <taxon>Peronosporomycetes</taxon>
        <taxon>Peronosporales</taxon>
        <taxon>Peronosporaceae</taxon>
        <taxon>Phytophthora</taxon>
    </lineage>
</organism>
<dbReference type="VEuPathDB" id="FungiDB:PC110_g21535"/>
<dbReference type="GO" id="GO:0043657">
    <property type="term" value="C:host cell"/>
    <property type="evidence" value="ECO:0007669"/>
    <property type="project" value="UniProtKB-SubCell"/>
</dbReference>
<comment type="caution">
    <text evidence="5">The sequence shown here is derived from an EMBL/GenBank/DDBJ whole genome shotgun (WGS) entry which is preliminary data.</text>
</comment>
<evidence type="ECO:0000313" key="5">
    <source>
        <dbReference type="EMBL" id="RAW22024.1"/>
    </source>
</evidence>
<evidence type="ECO:0000313" key="6">
    <source>
        <dbReference type="Proteomes" id="UP000251314"/>
    </source>
</evidence>
<dbReference type="EMBL" id="MJFZ01001459">
    <property type="protein sequence ID" value="RAW22024.1"/>
    <property type="molecule type" value="Genomic_DNA"/>
</dbReference>
<protein>
    <recommendedName>
        <fullName evidence="4">Crinkler effector protein N-terminal domain-containing protein</fullName>
    </recommendedName>
</protein>
<dbReference type="Proteomes" id="UP000251314">
    <property type="component" value="Unassembled WGS sequence"/>
</dbReference>
<dbReference type="Pfam" id="PF20147">
    <property type="entry name" value="Crinkler"/>
    <property type="match status" value="1"/>
</dbReference>
<dbReference type="GO" id="GO:0005576">
    <property type="term" value="C:extracellular region"/>
    <property type="evidence" value="ECO:0007669"/>
    <property type="project" value="UniProtKB-SubCell"/>
</dbReference>
<evidence type="ECO:0000256" key="2">
    <source>
        <dbReference type="ARBA" id="ARBA00004613"/>
    </source>
</evidence>
<keyword evidence="6" id="KW-1185">Reference proteome</keyword>
<accession>A0A329RBS3</accession>
<dbReference type="OrthoDB" id="97107at2759"/>
<comment type="subcellular location">
    <subcellularLocation>
        <location evidence="1">Host cell</location>
    </subcellularLocation>
    <subcellularLocation>
        <location evidence="2">Secreted</location>
    </subcellularLocation>
</comment>
<evidence type="ECO:0000256" key="3">
    <source>
        <dbReference type="ARBA" id="ARBA00022525"/>
    </source>
</evidence>
<dbReference type="InterPro" id="IPR045379">
    <property type="entry name" value="Crinkler_N"/>
</dbReference>
<gene>
    <name evidence="5" type="ORF">PC110_g21535</name>
</gene>
<dbReference type="AlphaFoldDB" id="A0A329RBS3"/>
<keyword evidence="3" id="KW-0964">Secreted</keyword>